<protein>
    <submittedName>
        <fullName evidence="3">Uncharacterized protein</fullName>
    </submittedName>
</protein>
<reference evidence="3" key="2">
    <citation type="submission" date="2020-10" db="UniProtKB">
        <authorList>
            <consortium name="WormBaseParasite"/>
        </authorList>
    </citation>
    <scope>IDENTIFICATION</scope>
</reference>
<evidence type="ECO:0000313" key="2">
    <source>
        <dbReference type="Proteomes" id="UP000492821"/>
    </source>
</evidence>
<keyword evidence="1" id="KW-1133">Transmembrane helix</keyword>
<dbReference type="InterPro" id="IPR033438">
    <property type="entry name" value="MOLO1"/>
</dbReference>
<reference evidence="2" key="1">
    <citation type="journal article" date="2013" name="Genetics">
        <title>The draft genome and transcriptome of Panagrellus redivivus are shaped by the harsh demands of a free-living lifestyle.</title>
        <authorList>
            <person name="Srinivasan J."/>
            <person name="Dillman A.R."/>
            <person name="Macchietto M.G."/>
            <person name="Heikkinen L."/>
            <person name="Lakso M."/>
            <person name="Fracchia K.M."/>
            <person name="Antoshechkin I."/>
            <person name="Mortazavi A."/>
            <person name="Wong G."/>
            <person name="Sternberg P.W."/>
        </authorList>
    </citation>
    <scope>NUCLEOTIDE SEQUENCE [LARGE SCALE GENOMIC DNA]</scope>
    <source>
        <strain evidence="2">MT8872</strain>
    </source>
</reference>
<proteinExistence type="predicted"/>
<dbReference type="PANTHER" id="PTHR33748:SF9">
    <property type="entry name" value="PROTEIN CBG04248"/>
    <property type="match status" value="1"/>
</dbReference>
<feature type="transmembrane region" description="Helical" evidence="1">
    <location>
        <begin position="244"/>
        <end position="268"/>
    </location>
</feature>
<evidence type="ECO:0000256" key="1">
    <source>
        <dbReference type="SAM" id="Phobius"/>
    </source>
</evidence>
<dbReference type="AlphaFoldDB" id="A0A7E4V1M7"/>
<evidence type="ECO:0000313" key="3">
    <source>
        <dbReference type="WBParaSite" id="Pan_g1514.t1"/>
    </source>
</evidence>
<organism evidence="2 3">
    <name type="scientific">Panagrellus redivivus</name>
    <name type="common">Microworm</name>
    <dbReference type="NCBI Taxonomy" id="6233"/>
    <lineage>
        <taxon>Eukaryota</taxon>
        <taxon>Metazoa</taxon>
        <taxon>Ecdysozoa</taxon>
        <taxon>Nematoda</taxon>
        <taxon>Chromadorea</taxon>
        <taxon>Rhabditida</taxon>
        <taxon>Tylenchina</taxon>
        <taxon>Panagrolaimomorpha</taxon>
        <taxon>Panagrolaimoidea</taxon>
        <taxon>Panagrolaimidae</taxon>
        <taxon>Panagrellus</taxon>
    </lineage>
</organism>
<accession>A0A7E4V1M7</accession>
<dbReference type="WBParaSite" id="Pan_g1514.t1">
    <property type="protein sequence ID" value="Pan_g1514.t1"/>
    <property type="gene ID" value="Pan_g1514"/>
</dbReference>
<keyword evidence="1" id="KW-0812">Transmembrane</keyword>
<keyword evidence="2" id="KW-1185">Reference proteome</keyword>
<dbReference type="Proteomes" id="UP000492821">
    <property type="component" value="Unassembled WGS sequence"/>
</dbReference>
<sequence>MSAVHTLIDPCQFPTPDSPVFPALCQLAYHEAPWLCDPSGLLSRTEAELLDGQLTARRRRNATSCFCLNNAPDDACGRHSQSDVIKFAVLLVPFSSLMSIDTCISNSPFSNALGLPSVKSYTLPAAALAYAREIAQRWSSHCAADVLLVYIQSWRPEYIRKPYLVRLFLNNLAHLSTNPAVHAIDSNTSPFTVISAYLREAISLAEAHPVAHHPNPGFDNYEQRHTHSWNSDPNSWGTVGGVPMWAVLLGSSLLILVIIAVHVANLVTTRLAVQRQLKKQPFSIRNHSAYRKTSNQHYHHAVAGGGKAHTKSTMMFRHFSGDRRCKSGPQKI</sequence>
<name>A0A7E4V1M7_PANRE</name>
<dbReference type="Pfam" id="PF17175">
    <property type="entry name" value="MOLO1"/>
    <property type="match status" value="1"/>
</dbReference>
<keyword evidence="1" id="KW-0472">Membrane</keyword>
<dbReference type="PANTHER" id="PTHR33748">
    <property type="entry name" value="PROTEIN CBG04600"/>
    <property type="match status" value="1"/>
</dbReference>
<dbReference type="GO" id="GO:0005892">
    <property type="term" value="C:acetylcholine-gated channel complex"/>
    <property type="evidence" value="ECO:0007669"/>
    <property type="project" value="InterPro"/>
</dbReference>